<dbReference type="HOGENOM" id="CLU_350420_0_0_1"/>
<reference evidence="5" key="1">
    <citation type="submission" date="2011-03" db="EMBL/GenBank/DDBJ databases">
        <title>Version 3 of the genome sequence of Otolemur garnettii (Bushbaby).</title>
        <authorList>
            <consortium name="The Broad Institute Genome Sequencing Platform"/>
            <person name="Di Palma F."/>
            <person name="Johnson J."/>
            <person name="Lander E.S."/>
            <person name="Lindblad-Toh K."/>
            <person name="Jaffe D.B."/>
            <person name="Gnerre S."/>
            <person name="MacCallum I."/>
            <person name="Przybylski D."/>
            <person name="Ribeiro F.J."/>
            <person name="Burton J.N."/>
            <person name="Walker B.J."/>
            <person name="Sharpe T."/>
            <person name="Hall G."/>
        </authorList>
    </citation>
    <scope>NUCLEOTIDE SEQUENCE [LARGE SCALE GENOMIC DNA]</scope>
</reference>
<dbReference type="Proteomes" id="UP000005225">
    <property type="component" value="Unassembled WGS sequence"/>
</dbReference>
<dbReference type="InParanoid" id="H0XK98"/>
<evidence type="ECO:0000259" key="3">
    <source>
        <dbReference type="PROSITE" id="PS50024"/>
    </source>
</evidence>
<dbReference type="AlphaFoldDB" id="H0XK98"/>
<protein>
    <recommendedName>
        <fullName evidence="3">SEA domain-containing protein</fullName>
    </recommendedName>
</protein>
<evidence type="ECO:0000256" key="1">
    <source>
        <dbReference type="SAM" id="MobiDB-lite"/>
    </source>
</evidence>
<accession>H0XK98</accession>
<feature type="compositionally biased region" description="Low complexity" evidence="1">
    <location>
        <begin position="149"/>
        <end position="160"/>
    </location>
</feature>
<reference evidence="4" key="3">
    <citation type="submission" date="2025-09" db="UniProtKB">
        <authorList>
            <consortium name="Ensembl"/>
        </authorList>
    </citation>
    <scope>IDENTIFICATION</scope>
</reference>
<dbReference type="EMBL" id="AAQR03026493">
    <property type="status" value="NOT_ANNOTATED_CDS"/>
    <property type="molecule type" value="Genomic_DNA"/>
</dbReference>
<keyword evidence="2" id="KW-0472">Membrane</keyword>
<name>H0XK98_OTOGA</name>
<dbReference type="SUPFAM" id="SSF82671">
    <property type="entry name" value="SEA domain"/>
    <property type="match status" value="2"/>
</dbReference>
<proteinExistence type="predicted"/>
<evidence type="ECO:0000313" key="4">
    <source>
        <dbReference type="Ensembl" id="ENSOGAP00000016538.1"/>
    </source>
</evidence>
<organism evidence="4 5">
    <name type="scientific">Otolemur garnettii</name>
    <name type="common">Small-eared galago</name>
    <name type="synonym">Garnett's greater bushbaby</name>
    <dbReference type="NCBI Taxonomy" id="30611"/>
    <lineage>
        <taxon>Eukaryota</taxon>
        <taxon>Metazoa</taxon>
        <taxon>Chordata</taxon>
        <taxon>Craniata</taxon>
        <taxon>Vertebrata</taxon>
        <taxon>Euteleostomi</taxon>
        <taxon>Mammalia</taxon>
        <taxon>Eutheria</taxon>
        <taxon>Euarchontoglires</taxon>
        <taxon>Primates</taxon>
        <taxon>Strepsirrhini</taxon>
        <taxon>Lorisiformes</taxon>
        <taxon>Galagidae</taxon>
        <taxon>Otolemur</taxon>
    </lineage>
</organism>
<dbReference type="STRING" id="30611.ENSOGAP00000016538"/>
<dbReference type="InterPro" id="IPR036364">
    <property type="entry name" value="SEA_dom_sf"/>
</dbReference>
<reference evidence="4" key="2">
    <citation type="submission" date="2025-08" db="UniProtKB">
        <authorList>
            <consortium name="Ensembl"/>
        </authorList>
    </citation>
    <scope>IDENTIFICATION</scope>
</reference>
<evidence type="ECO:0000256" key="2">
    <source>
        <dbReference type="SAM" id="Phobius"/>
    </source>
</evidence>
<feature type="region of interest" description="Disordered" evidence="1">
    <location>
        <begin position="428"/>
        <end position="479"/>
    </location>
</feature>
<dbReference type="PROSITE" id="PS50024">
    <property type="entry name" value="SEA"/>
    <property type="match status" value="1"/>
</dbReference>
<evidence type="ECO:0000313" key="5">
    <source>
        <dbReference type="Proteomes" id="UP000005225"/>
    </source>
</evidence>
<keyword evidence="5" id="KW-1185">Reference proteome</keyword>
<feature type="region of interest" description="Disordered" evidence="1">
    <location>
        <begin position="310"/>
        <end position="333"/>
    </location>
</feature>
<feature type="region of interest" description="Disordered" evidence="1">
    <location>
        <begin position="99"/>
        <end position="175"/>
    </location>
</feature>
<dbReference type="InterPro" id="IPR000082">
    <property type="entry name" value="SEA_dom"/>
</dbReference>
<keyword evidence="2" id="KW-1133">Transmembrane helix</keyword>
<feature type="transmembrane region" description="Helical" evidence="2">
    <location>
        <begin position="6"/>
        <end position="29"/>
    </location>
</feature>
<dbReference type="Ensembl" id="ENSOGAT00000030086.1">
    <property type="protein sequence ID" value="ENSOGAP00000016538.1"/>
    <property type="gene ID" value="ENSOGAG00000024743.1"/>
</dbReference>
<feature type="domain" description="SEA" evidence="3">
    <location>
        <begin position="718"/>
        <end position="824"/>
    </location>
</feature>
<dbReference type="OMA" id="PGSLLCH"/>
<dbReference type="eggNOG" id="KOG4208">
    <property type="taxonomic scope" value="Eukaryota"/>
</dbReference>
<dbReference type="GeneTree" id="ENSGT00520000062029"/>
<sequence>TSEAWAGAFGMGILLAALLVVSISALPLLPPLEVPSYSPSAPDKSAVQSSNKKILLSLGTLTSAIAGTAASADRKGQAPGTRAGALSLEASGDQEAPVALVGSSGRNPPGPSPSALAKPIAHRPLKSQPESYVARRAEETWAPGSPEMAATSPSGASPGSHHLESGQKSSGAPGLSVIVHAPAPVALRTPVTLRPTQQSARAAPAPTPPAPVWGSPQLLAWLLDRHTLGPNTWTPSASGAGTVEPEASLPLTLAPGAPGKAESSVPQGRPVFTSIVNTLTVTEPLSAVAPELSGQAVTSSALMLGSGSPREAVASSLDPQPGGSSFLPSAAPSSWMSPSFSPHPLPALPLSSSPTVASLSLSPSLSPPPSPLPFQSLSLVPISPVTSRAGTFPDPSVSVFHPTATNSPFNFSNLKSALPSLMVPEPATLQGTAQPRPAGPAGLAPMATNLPPAPPSLDSSRVPKVANPTQSSALLHPGQAASMRDSIFSSPRPSHVTHFMTFRITKEAVVWSPGSWEHQLLSKSICQQLQAVYQEAFPSFEGINALVFRPSSGAVNASLIFGGRAPLPSACEVLWTLYHKVKASRHILGHLSLEENSLASNECDLTDLARETVSISFTAMRPFLPQLLIPGSSLFILLRGQILQQVTPLMSEFYKAHPQESLLLFFNNTDQWVNVYIEYKFQTPIPAHLQGLANYLAQKTVDLPLQKSSIVANGEKAELVLYEVWLQILGQPFTKDLEDKTSPEFLELQRLLMRWLTTILSPLQNFGQVVVEEFRPDPLTARVGVTFFRSAPAQAIVQDCVRRGLYALWQAEGLFVEVIIPDLG</sequence>
<keyword evidence="2" id="KW-0812">Transmembrane</keyword>